<gene>
    <name evidence="2" type="ORF">K457DRAFT_133969</name>
</gene>
<evidence type="ECO:0000313" key="3">
    <source>
        <dbReference type="Proteomes" id="UP000078512"/>
    </source>
</evidence>
<sequence>MIFPTLSKVSLAFMATSVLLILTPSAESHSYIDCFDWRFNTKTPRTWGSSDGSCHGYGRRFPADSRIPFGLLTDASPPRHYAQIGADPLPCSDGKRGREVGQDETMASPIGAAYNGKYMMQTKAKPGQQLCLRWPAKTHGSDPSAQKAYVYLSGRNPSKDPSQAEFLKNKIATLTYGACMYYAGEDLSACGGCFKLPAKLKAGNYVMQWRWELQHDFYTNCADIDVRL</sequence>
<dbReference type="Proteomes" id="UP000078512">
    <property type="component" value="Unassembled WGS sequence"/>
</dbReference>
<proteinExistence type="predicted"/>
<dbReference type="PANTHER" id="PTHR35559">
    <property type="entry name" value="CHITIN-BINDING TYPE-4 DOMAIN-CONTAINING PROTEIN"/>
    <property type="match status" value="1"/>
</dbReference>
<evidence type="ECO:0008006" key="4">
    <source>
        <dbReference type="Google" id="ProtNLM"/>
    </source>
</evidence>
<feature type="signal peptide" evidence="1">
    <location>
        <begin position="1"/>
        <end position="28"/>
    </location>
</feature>
<reference evidence="2 3" key="1">
    <citation type="submission" date="2016-05" db="EMBL/GenBank/DDBJ databases">
        <title>Genome sequencing reveals origins of a unique bacterial endosymbiosis in the earliest lineages of terrestrial Fungi.</title>
        <authorList>
            <consortium name="DOE Joint Genome Institute"/>
            <person name="Uehling J."/>
            <person name="Gryganskyi A."/>
            <person name="Hameed K."/>
            <person name="Tschaplinski T."/>
            <person name="Misztal P."/>
            <person name="Wu S."/>
            <person name="Desiro A."/>
            <person name="Vande Pol N."/>
            <person name="Du Z.-Y."/>
            <person name="Zienkiewicz A."/>
            <person name="Zienkiewicz K."/>
            <person name="Morin E."/>
            <person name="Tisserant E."/>
            <person name="Splivallo R."/>
            <person name="Hainaut M."/>
            <person name="Henrissat B."/>
            <person name="Ohm R."/>
            <person name="Kuo A."/>
            <person name="Yan J."/>
            <person name="Lipzen A."/>
            <person name="Nolan M."/>
            <person name="Labutti K."/>
            <person name="Barry K."/>
            <person name="Goldstein A."/>
            <person name="Labbe J."/>
            <person name="Schadt C."/>
            <person name="Tuskan G."/>
            <person name="Grigoriev I."/>
            <person name="Martin F."/>
            <person name="Vilgalys R."/>
            <person name="Bonito G."/>
        </authorList>
    </citation>
    <scope>NUCLEOTIDE SEQUENCE [LARGE SCALE GENOMIC DNA]</scope>
    <source>
        <strain evidence="2 3">AG-77</strain>
    </source>
</reference>
<dbReference type="EMBL" id="KV442020">
    <property type="protein sequence ID" value="OAQ33600.1"/>
    <property type="molecule type" value="Genomic_DNA"/>
</dbReference>
<evidence type="ECO:0000256" key="1">
    <source>
        <dbReference type="SAM" id="SignalP"/>
    </source>
</evidence>
<dbReference type="PANTHER" id="PTHR35559:SF1">
    <property type="entry name" value="CHITIN-BINDING TYPE-4 DOMAIN-CONTAINING PROTEIN"/>
    <property type="match status" value="1"/>
</dbReference>
<feature type="chain" id="PRO_5008276650" description="Lytic polysaccharide monooxygenase" evidence="1">
    <location>
        <begin position="29"/>
        <end position="228"/>
    </location>
</feature>
<dbReference type="OrthoDB" id="20029at2759"/>
<protein>
    <recommendedName>
        <fullName evidence="4">Lytic polysaccharide monooxygenase</fullName>
    </recommendedName>
</protein>
<organism evidence="2 3">
    <name type="scientific">Linnemannia elongata AG-77</name>
    <dbReference type="NCBI Taxonomy" id="1314771"/>
    <lineage>
        <taxon>Eukaryota</taxon>
        <taxon>Fungi</taxon>
        <taxon>Fungi incertae sedis</taxon>
        <taxon>Mucoromycota</taxon>
        <taxon>Mortierellomycotina</taxon>
        <taxon>Mortierellomycetes</taxon>
        <taxon>Mortierellales</taxon>
        <taxon>Mortierellaceae</taxon>
        <taxon>Linnemannia</taxon>
    </lineage>
</organism>
<dbReference type="AlphaFoldDB" id="A0A197K7Y4"/>
<keyword evidence="1" id="KW-0732">Signal</keyword>
<accession>A0A197K7Y4</accession>
<keyword evidence="3" id="KW-1185">Reference proteome</keyword>
<evidence type="ECO:0000313" key="2">
    <source>
        <dbReference type="EMBL" id="OAQ33600.1"/>
    </source>
</evidence>
<name>A0A197K7Y4_9FUNG</name>